<dbReference type="Proteomes" id="UP000530403">
    <property type="component" value="Unassembled WGS sequence"/>
</dbReference>
<evidence type="ECO:0000256" key="2">
    <source>
        <dbReference type="ARBA" id="ARBA00006464"/>
    </source>
</evidence>
<dbReference type="Pfam" id="PF02397">
    <property type="entry name" value="Bac_transf"/>
    <property type="match status" value="1"/>
</dbReference>
<organism evidence="10 11">
    <name type="scientific">Streptomyces fulvorobeus</name>
    <dbReference type="NCBI Taxonomy" id="284028"/>
    <lineage>
        <taxon>Bacteria</taxon>
        <taxon>Bacillati</taxon>
        <taxon>Actinomycetota</taxon>
        <taxon>Actinomycetes</taxon>
        <taxon>Kitasatosporales</taxon>
        <taxon>Streptomycetaceae</taxon>
        <taxon>Streptomyces</taxon>
    </lineage>
</organism>
<feature type="compositionally biased region" description="Low complexity" evidence="7">
    <location>
        <begin position="1"/>
        <end position="21"/>
    </location>
</feature>
<keyword evidence="6 8" id="KW-0472">Membrane</keyword>
<comment type="subcellular location">
    <subcellularLocation>
        <location evidence="1">Membrane</location>
        <topology evidence="1">Multi-pass membrane protein</topology>
    </subcellularLocation>
</comment>
<name>A0A7Y9HFV5_9ACTN</name>
<dbReference type="NCBIfam" id="TIGR03025">
    <property type="entry name" value="EPS_sugtrans"/>
    <property type="match status" value="1"/>
</dbReference>
<dbReference type="RefSeq" id="WP_179764248.1">
    <property type="nucleotide sequence ID" value="NZ_BAAAUE010000013.1"/>
</dbReference>
<evidence type="ECO:0000256" key="1">
    <source>
        <dbReference type="ARBA" id="ARBA00004141"/>
    </source>
</evidence>
<evidence type="ECO:0000256" key="5">
    <source>
        <dbReference type="ARBA" id="ARBA00022989"/>
    </source>
</evidence>
<evidence type="ECO:0000256" key="7">
    <source>
        <dbReference type="SAM" id="MobiDB-lite"/>
    </source>
</evidence>
<dbReference type="AlphaFoldDB" id="A0A7Y9HFV5"/>
<feature type="compositionally biased region" description="Basic residues" evidence="7">
    <location>
        <begin position="26"/>
        <end position="41"/>
    </location>
</feature>
<keyword evidence="5 8" id="KW-1133">Transmembrane helix</keyword>
<dbReference type="PANTHER" id="PTHR30576">
    <property type="entry name" value="COLANIC BIOSYNTHESIS UDP-GLUCOSE LIPID CARRIER TRANSFERASE"/>
    <property type="match status" value="1"/>
</dbReference>
<evidence type="ECO:0000313" key="10">
    <source>
        <dbReference type="EMBL" id="NYE43503.1"/>
    </source>
</evidence>
<gene>
    <name evidence="10" type="ORF">HEB29_004514</name>
</gene>
<dbReference type="InterPro" id="IPR003362">
    <property type="entry name" value="Bact_transf"/>
</dbReference>
<evidence type="ECO:0000256" key="6">
    <source>
        <dbReference type="ARBA" id="ARBA00023136"/>
    </source>
</evidence>
<dbReference type="PANTHER" id="PTHR30576:SF0">
    <property type="entry name" value="UNDECAPRENYL-PHOSPHATE N-ACETYLGALACTOSAMINYL 1-PHOSPHATE TRANSFERASE-RELATED"/>
    <property type="match status" value="1"/>
</dbReference>
<comment type="caution">
    <text evidence="10">The sequence shown here is derived from an EMBL/GenBank/DDBJ whole genome shotgun (WGS) entry which is preliminary data.</text>
</comment>
<evidence type="ECO:0000313" key="11">
    <source>
        <dbReference type="Proteomes" id="UP000530403"/>
    </source>
</evidence>
<comment type="similarity">
    <text evidence="2">Belongs to the bacterial sugar transferase family.</text>
</comment>
<feature type="region of interest" description="Disordered" evidence="7">
    <location>
        <begin position="1"/>
        <end position="48"/>
    </location>
</feature>
<dbReference type="GO" id="GO:0016780">
    <property type="term" value="F:phosphotransferase activity, for other substituted phosphate groups"/>
    <property type="evidence" value="ECO:0007669"/>
    <property type="project" value="TreeGrafter"/>
</dbReference>
<proteinExistence type="inferred from homology"/>
<reference evidence="10 11" key="1">
    <citation type="submission" date="2020-07" db="EMBL/GenBank/DDBJ databases">
        <title>Sequencing the genomes of 1000 actinobacteria strains.</title>
        <authorList>
            <person name="Klenk H.-P."/>
        </authorList>
    </citation>
    <scope>NUCLEOTIDE SEQUENCE [LARGE SCALE GENOMIC DNA]</scope>
    <source>
        <strain evidence="10 11">DSM 41455</strain>
    </source>
</reference>
<protein>
    <submittedName>
        <fullName evidence="10">Exopolysaccharide biosynthesis polyprenyl glycosylphosphotransferase</fullName>
    </submittedName>
</protein>
<feature type="transmembrane region" description="Helical" evidence="8">
    <location>
        <begin position="318"/>
        <end position="339"/>
    </location>
</feature>
<dbReference type="InterPro" id="IPR017475">
    <property type="entry name" value="EPS_sugar_tfrase"/>
</dbReference>
<feature type="transmembrane region" description="Helical" evidence="8">
    <location>
        <begin position="134"/>
        <end position="157"/>
    </location>
</feature>
<sequence>MTTERAPAPRAAQATAEPPAASTIHPPRRGTSRRTPRRPGRRFGGYGRPGGRLLAADVLALGLTQAVLPATSWPATVIAVQVTVQLLLHAYRGLYRPGLSASCLAELPALLGLALLQWFATAEVLTALDARHSISWPALGLAVLTQTLLCCAARALAHRSRLRSAARDPRSALVIGPGPVAHAVTAALHDHPEYGLRPVGRVDPGFPTADSAAASPGDAAPLPVLATLEDVGRAVIQNSVRDALFTTTPGAVHDGEALCTLLAGHGCRMWLINGPAAGAFTPRRTGARPDHLWGFAAQALHNGGGGPLSYAAKRTMDATLAALGLLAAAPLLAVCALAVRLSDGPGVIFRQERVGRHEQPFVLLKFRTIRPADAHESATRWNVSADRNMSRVGRLLRRTSLDELPQLWNVLRGDMSLVGPRPERPYFVEQFSRLHAGYGARHRMPVGITGLAQVHGLRGDTSIEDRARFDNRYIETWSLWQDVCLLARTAGSLFRPGGS</sequence>
<evidence type="ECO:0000256" key="3">
    <source>
        <dbReference type="ARBA" id="ARBA00022679"/>
    </source>
</evidence>
<dbReference type="EMBL" id="JACCCF010000001">
    <property type="protein sequence ID" value="NYE43503.1"/>
    <property type="molecule type" value="Genomic_DNA"/>
</dbReference>
<evidence type="ECO:0000256" key="4">
    <source>
        <dbReference type="ARBA" id="ARBA00022692"/>
    </source>
</evidence>
<keyword evidence="4 8" id="KW-0812">Transmembrane</keyword>
<keyword evidence="3 10" id="KW-0808">Transferase</keyword>
<evidence type="ECO:0000256" key="8">
    <source>
        <dbReference type="SAM" id="Phobius"/>
    </source>
</evidence>
<feature type="transmembrane region" description="Helical" evidence="8">
    <location>
        <begin position="103"/>
        <end position="122"/>
    </location>
</feature>
<feature type="domain" description="Bacterial sugar transferase" evidence="9">
    <location>
        <begin position="313"/>
        <end position="494"/>
    </location>
</feature>
<dbReference type="GO" id="GO:0016020">
    <property type="term" value="C:membrane"/>
    <property type="evidence" value="ECO:0007669"/>
    <property type="project" value="UniProtKB-SubCell"/>
</dbReference>
<accession>A0A7Y9HFV5</accession>
<evidence type="ECO:0000259" key="9">
    <source>
        <dbReference type="Pfam" id="PF02397"/>
    </source>
</evidence>